<gene>
    <name evidence="1" type="ORF">MNB_SUP05-SYMBIONT-5-871</name>
    <name evidence="2" type="ORF">MNB_SUP05-SYMBIONT-7-766</name>
</gene>
<evidence type="ECO:0008006" key="3">
    <source>
        <dbReference type="Google" id="ProtNLM"/>
    </source>
</evidence>
<reference evidence="1" key="1">
    <citation type="submission" date="2016-10" db="EMBL/GenBank/DDBJ databases">
        <authorList>
            <person name="de Groot N.N."/>
        </authorList>
    </citation>
    <scope>NUCLEOTIDE SEQUENCE</scope>
</reference>
<dbReference type="PANTHER" id="PTHR45011">
    <property type="entry name" value="DAP3-BINDING CELL DEATH ENHANCER 1"/>
    <property type="match status" value="1"/>
</dbReference>
<accession>A0A1W1E0U0</accession>
<dbReference type="EMBL" id="FPHZ01000044">
    <property type="protein sequence ID" value="SFV87594.1"/>
    <property type="molecule type" value="Genomic_DNA"/>
</dbReference>
<dbReference type="SMART" id="SM00671">
    <property type="entry name" value="SEL1"/>
    <property type="match status" value="2"/>
</dbReference>
<dbReference type="InterPro" id="IPR011990">
    <property type="entry name" value="TPR-like_helical_dom_sf"/>
</dbReference>
<evidence type="ECO:0000313" key="1">
    <source>
        <dbReference type="EMBL" id="SFV87594.1"/>
    </source>
</evidence>
<sequence length="115" mass="13136">MKIEGKSWANKGGFYGKTQNKSMKSYQQVITMAKQSDKESQYELGLMYELGVGVEKDLKQAFDWYEKSANQEHAKAQYNLGIFLALGKGVEKDIRQSKHWIRRANENGYSGASIF</sequence>
<dbReference type="SUPFAM" id="SSF81901">
    <property type="entry name" value="HCP-like"/>
    <property type="match status" value="1"/>
</dbReference>
<organism evidence="1">
    <name type="scientific">hydrothermal vent metagenome</name>
    <dbReference type="NCBI Taxonomy" id="652676"/>
    <lineage>
        <taxon>unclassified sequences</taxon>
        <taxon>metagenomes</taxon>
        <taxon>ecological metagenomes</taxon>
    </lineage>
</organism>
<name>A0A1W1E0U0_9ZZZZ</name>
<dbReference type="Gene3D" id="1.25.40.10">
    <property type="entry name" value="Tetratricopeptide repeat domain"/>
    <property type="match status" value="1"/>
</dbReference>
<evidence type="ECO:0000313" key="2">
    <source>
        <dbReference type="EMBL" id="SFV89177.1"/>
    </source>
</evidence>
<proteinExistence type="predicted"/>
<dbReference type="InterPro" id="IPR006597">
    <property type="entry name" value="Sel1-like"/>
</dbReference>
<dbReference type="PANTHER" id="PTHR45011:SF1">
    <property type="entry name" value="DAP3-BINDING CELL DEATH ENHANCER 1"/>
    <property type="match status" value="1"/>
</dbReference>
<dbReference type="EMBL" id="FPIA01000130">
    <property type="protein sequence ID" value="SFV89177.1"/>
    <property type="molecule type" value="Genomic_DNA"/>
</dbReference>
<dbReference type="InterPro" id="IPR052748">
    <property type="entry name" value="ISR_Activator"/>
</dbReference>
<dbReference type="Pfam" id="PF08238">
    <property type="entry name" value="Sel1"/>
    <property type="match status" value="2"/>
</dbReference>
<dbReference type="AlphaFoldDB" id="A0A1W1E0U0"/>
<protein>
    <recommendedName>
        <fullName evidence="3">TETRATRICOPEPTIDE REPEAT FAMILY PROTEIN</fullName>
    </recommendedName>
</protein>